<evidence type="ECO:0000313" key="2">
    <source>
        <dbReference type="EMBL" id="GMR50497.1"/>
    </source>
</evidence>
<dbReference type="Proteomes" id="UP001328107">
    <property type="component" value="Unassembled WGS sequence"/>
</dbReference>
<comment type="caution">
    <text evidence="2">The sequence shown here is derived from an EMBL/GenBank/DDBJ whole genome shotgun (WGS) entry which is preliminary data.</text>
</comment>
<evidence type="ECO:0000313" key="3">
    <source>
        <dbReference type="Proteomes" id="UP001328107"/>
    </source>
</evidence>
<feature type="non-terminal residue" evidence="2">
    <location>
        <position position="94"/>
    </location>
</feature>
<keyword evidence="3" id="KW-1185">Reference proteome</keyword>
<keyword evidence="1" id="KW-1133">Transmembrane helix</keyword>
<dbReference type="EMBL" id="BTRK01000004">
    <property type="protein sequence ID" value="GMR50497.1"/>
    <property type="molecule type" value="Genomic_DNA"/>
</dbReference>
<dbReference type="PANTHER" id="PTHR22941:SF26">
    <property type="entry name" value="SERPENTINE RECEPTOR, CLASS H"/>
    <property type="match status" value="1"/>
</dbReference>
<accession>A0AAN5CUX2</accession>
<evidence type="ECO:0008006" key="4">
    <source>
        <dbReference type="Google" id="ProtNLM"/>
    </source>
</evidence>
<keyword evidence="1" id="KW-0472">Membrane</keyword>
<feature type="transmembrane region" description="Helical" evidence="1">
    <location>
        <begin position="58"/>
        <end position="82"/>
    </location>
</feature>
<protein>
    <recommendedName>
        <fullName evidence="4">G protein-coupled receptor</fullName>
    </recommendedName>
</protein>
<keyword evidence="1" id="KW-0812">Transmembrane</keyword>
<feature type="non-terminal residue" evidence="2">
    <location>
        <position position="1"/>
    </location>
</feature>
<dbReference type="AlphaFoldDB" id="A0AAN5CUX2"/>
<gene>
    <name evidence="2" type="ORF">PMAYCL1PPCAC_20692</name>
</gene>
<proteinExistence type="predicted"/>
<dbReference type="PANTHER" id="PTHR22941">
    <property type="entry name" value="SERPENTINE RECEPTOR"/>
    <property type="match status" value="1"/>
</dbReference>
<reference evidence="3" key="1">
    <citation type="submission" date="2022-10" db="EMBL/GenBank/DDBJ databases">
        <title>Genome assembly of Pristionchus species.</title>
        <authorList>
            <person name="Yoshida K."/>
            <person name="Sommer R.J."/>
        </authorList>
    </citation>
    <scope>NUCLEOTIDE SEQUENCE [LARGE SCALE GENOMIC DNA]</scope>
    <source>
        <strain evidence="3">RS5460</strain>
    </source>
</reference>
<name>A0AAN5CUX2_9BILA</name>
<evidence type="ECO:0000256" key="1">
    <source>
        <dbReference type="SAM" id="Phobius"/>
    </source>
</evidence>
<sequence>FYHMFYVLNGETNKSERSKVLIRLSLMRLFAQLNVPLLFAVVPAIILFIQAVTRCFPFLVPQFVTLFLSIHPPVHNLALLLIMPTYRRAIVELV</sequence>
<organism evidence="2 3">
    <name type="scientific">Pristionchus mayeri</name>
    <dbReference type="NCBI Taxonomy" id="1317129"/>
    <lineage>
        <taxon>Eukaryota</taxon>
        <taxon>Metazoa</taxon>
        <taxon>Ecdysozoa</taxon>
        <taxon>Nematoda</taxon>
        <taxon>Chromadorea</taxon>
        <taxon>Rhabditida</taxon>
        <taxon>Rhabditina</taxon>
        <taxon>Diplogasteromorpha</taxon>
        <taxon>Diplogasteroidea</taxon>
        <taxon>Neodiplogasteridae</taxon>
        <taxon>Pristionchus</taxon>
    </lineage>
</organism>
<dbReference type="Pfam" id="PF10318">
    <property type="entry name" value="7TM_GPCR_Srh"/>
    <property type="match status" value="1"/>
</dbReference>
<dbReference type="InterPro" id="IPR019422">
    <property type="entry name" value="7TM_GPCR_serpentine_rcpt_Srh"/>
</dbReference>
<feature type="transmembrane region" description="Helical" evidence="1">
    <location>
        <begin position="29"/>
        <end position="52"/>
    </location>
</feature>
<dbReference type="InterPro" id="IPR053220">
    <property type="entry name" value="Nematode_rcpt-like_serp_H"/>
</dbReference>